<dbReference type="AlphaFoldDB" id="A0A5V1PK79"/>
<name>A0A5V1PK79_SALER</name>
<dbReference type="InterPro" id="IPR020357">
    <property type="entry name" value="Tscrpt_reg_CaiF/GrlA"/>
</dbReference>
<dbReference type="InterPro" id="IPR036388">
    <property type="entry name" value="WH-like_DNA-bd_sf"/>
</dbReference>
<feature type="region of interest" description="Disordered" evidence="1">
    <location>
        <begin position="116"/>
        <end position="170"/>
    </location>
</feature>
<reference evidence="2" key="1">
    <citation type="submission" date="2018-07" db="EMBL/GenBank/DDBJ databases">
        <authorList>
            <consortium name="PulseNet: The National Subtyping Network for Foodborne Disease Surveillance"/>
            <person name="Tarr C.L."/>
            <person name="Trees E."/>
            <person name="Katz L.S."/>
            <person name="Carleton-Romer H.A."/>
            <person name="Stroika S."/>
            <person name="Kucerova Z."/>
            <person name="Roache K.F."/>
            <person name="Sabol A.L."/>
            <person name="Besser J."/>
            <person name="Gerner-Smidt P."/>
        </authorList>
    </citation>
    <scope>NUCLEOTIDE SEQUENCE</scope>
    <source>
        <strain evidence="2">PNUSAS018280</strain>
    </source>
</reference>
<dbReference type="GO" id="GO:0006351">
    <property type="term" value="P:DNA-templated transcription"/>
    <property type="evidence" value="ECO:0007669"/>
    <property type="project" value="InterPro"/>
</dbReference>
<feature type="region of interest" description="Disordered" evidence="1">
    <location>
        <begin position="1"/>
        <end position="27"/>
    </location>
</feature>
<evidence type="ECO:0000313" key="2">
    <source>
        <dbReference type="EMBL" id="EBT2271487.1"/>
    </source>
</evidence>
<dbReference type="Gene3D" id="1.10.10.10">
    <property type="entry name" value="Winged helix-like DNA-binding domain superfamily/Winged helix DNA-binding domain"/>
    <property type="match status" value="1"/>
</dbReference>
<evidence type="ECO:0000256" key="1">
    <source>
        <dbReference type="SAM" id="MobiDB-lite"/>
    </source>
</evidence>
<gene>
    <name evidence="2" type="ORF">CI531_23960</name>
</gene>
<organism evidence="2">
    <name type="scientific">Salmonella enterica</name>
    <name type="common">Salmonella choleraesuis</name>
    <dbReference type="NCBI Taxonomy" id="28901"/>
    <lineage>
        <taxon>Bacteria</taxon>
        <taxon>Pseudomonadati</taxon>
        <taxon>Pseudomonadota</taxon>
        <taxon>Gammaproteobacteria</taxon>
        <taxon>Enterobacterales</taxon>
        <taxon>Enterobacteriaceae</taxon>
        <taxon>Salmonella</taxon>
    </lineage>
</organism>
<dbReference type="EMBL" id="AAGYBI010000074">
    <property type="protein sequence ID" value="EBT2271487.1"/>
    <property type="molecule type" value="Genomic_DNA"/>
</dbReference>
<protein>
    <submittedName>
        <fullName evidence="2">CaiF/GrlA family transcriptional regulator</fullName>
    </submittedName>
</protein>
<proteinExistence type="predicted"/>
<comment type="caution">
    <text evidence="2">The sequence shown here is derived from an EMBL/GenBank/DDBJ whole genome shotgun (WGS) entry which is preliminary data.</text>
</comment>
<accession>A0A5V1PK79</accession>
<dbReference type="Pfam" id="PF07180">
    <property type="entry name" value="CaiF_GrlA"/>
    <property type="match status" value="1"/>
</dbReference>
<sequence length="170" mass="19084">MMMKPDGNHPEGVAGHRRNGVRPGPHRIPDILQDAPYRDLPLYMLVAWWVYRQEVPVSVREVSEAFHISARRAGDLLLYLMNSVSHVQCTRVWQAVPGGGRRRVWTVLRIGDLPPRKPVAAPVPERKSPPARRRAPSPAIRDLRAWMVSRRPGEPVPVEDTGTLSDGEAS</sequence>